<organism evidence="8 9">
    <name type="scientific">Leucosporidium creatinivorum</name>
    <dbReference type="NCBI Taxonomy" id="106004"/>
    <lineage>
        <taxon>Eukaryota</taxon>
        <taxon>Fungi</taxon>
        <taxon>Dikarya</taxon>
        <taxon>Basidiomycota</taxon>
        <taxon>Pucciniomycotina</taxon>
        <taxon>Microbotryomycetes</taxon>
        <taxon>Leucosporidiales</taxon>
        <taxon>Leucosporidium</taxon>
    </lineage>
</organism>
<keyword evidence="2" id="KW-0805">Transcription regulation</keyword>
<dbReference type="OrthoDB" id="1405595at2759"/>
<proteinExistence type="predicted"/>
<evidence type="ECO:0000256" key="6">
    <source>
        <dbReference type="SAM" id="MobiDB-lite"/>
    </source>
</evidence>
<dbReference type="PROSITE" id="PS00463">
    <property type="entry name" value="ZN2_CY6_FUNGAL_1"/>
    <property type="match status" value="1"/>
</dbReference>
<evidence type="ECO:0000256" key="1">
    <source>
        <dbReference type="ARBA" id="ARBA00004123"/>
    </source>
</evidence>
<dbReference type="STRING" id="106004.A0A1Y2G4U3"/>
<gene>
    <name evidence="8" type="ORF">BCR35DRAFT_298595</name>
</gene>
<dbReference type="PANTHER" id="PTHR31845">
    <property type="entry name" value="FINGER DOMAIN PROTEIN, PUTATIVE-RELATED"/>
    <property type="match status" value="1"/>
</dbReference>
<reference evidence="8 9" key="1">
    <citation type="submission" date="2016-07" db="EMBL/GenBank/DDBJ databases">
        <title>Pervasive Adenine N6-methylation of Active Genes in Fungi.</title>
        <authorList>
            <consortium name="DOE Joint Genome Institute"/>
            <person name="Mondo S.J."/>
            <person name="Dannebaum R.O."/>
            <person name="Kuo R.C."/>
            <person name="Labutti K."/>
            <person name="Haridas S."/>
            <person name="Kuo A."/>
            <person name="Salamov A."/>
            <person name="Ahrendt S.R."/>
            <person name="Lipzen A."/>
            <person name="Sullivan W."/>
            <person name="Andreopoulos W.B."/>
            <person name="Clum A."/>
            <person name="Lindquist E."/>
            <person name="Daum C."/>
            <person name="Ramamoorthy G.K."/>
            <person name="Gryganskyi A."/>
            <person name="Culley D."/>
            <person name="Magnuson J.K."/>
            <person name="James T.Y."/>
            <person name="O'Malley M.A."/>
            <person name="Stajich J.E."/>
            <person name="Spatafora J.W."/>
            <person name="Visel A."/>
            <person name="Grigoriev I.V."/>
        </authorList>
    </citation>
    <scope>NUCLEOTIDE SEQUENCE [LARGE SCALE GENOMIC DNA]</scope>
    <source>
        <strain evidence="8 9">62-1032</strain>
    </source>
</reference>
<feature type="domain" description="Zn(2)-C6 fungal-type" evidence="7">
    <location>
        <begin position="143"/>
        <end position="174"/>
    </location>
</feature>
<feature type="compositionally biased region" description="Low complexity" evidence="6">
    <location>
        <begin position="26"/>
        <end position="41"/>
    </location>
</feature>
<dbReference type="SUPFAM" id="SSF57701">
    <property type="entry name" value="Zn2/Cys6 DNA-binding domain"/>
    <property type="match status" value="1"/>
</dbReference>
<dbReference type="InterPro" id="IPR051089">
    <property type="entry name" value="prtT"/>
</dbReference>
<keyword evidence="5" id="KW-0539">Nucleus</keyword>
<evidence type="ECO:0000259" key="7">
    <source>
        <dbReference type="PROSITE" id="PS50048"/>
    </source>
</evidence>
<dbReference type="EMBL" id="MCGR01000001">
    <property type="protein sequence ID" value="ORY92965.1"/>
    <property type="molecule type" value="Genomic_DNA"/>
</dbReference>
<protein>
    <recommendedName>
        <fullName evidence="7">Zn(2)-C6 fungal-type domain-containing protein</fullName>
    </recommendedName>
</protein>
<comment type="caution">
    <text evidence="8">The sequence shown here is derived from an EMBL/GenBank/DDBJ whole genome shotgun (WGS) entry which is preliminary data.</text>
</comment>
<dbReference type="InParanoid" id="A0A1Y2G4U3"/>
<keyword evidence="3" id="KW-0238">DNA-binding</keyword>
<dbReference type="GO" id="GO:0005634">
    <property type="term" value="C:nucleus"/>
    <property type="evidence" value="ECO:0007669"/>
    <property type="project" value="UniProtKB-SubCell"/>
</dbReference>
<evidence type="ECO:0000313" key="8">
    <source>
        <dbReference type="EMBL" id="ORY92965.1"/>
    </source>
</evidence>
<feature type="region of interest" description="Disordered" evidence="6">
    <location>
        <begin position="1"/>
        <end position="45"/>
    </location>
</feature>
<dbReference type="AlphaFoldDB" id="A0A1Y2G4U3"/>
<dbReference type="SMART" id="SM00066">
    <property type="entry name" value="GAL4"/>
    <property type="match status" value="1"/>
</dbReference>
<dbReference type="GO" id="GO:0008270">
    <property type="term" value="F:zinc ion binding"/>
    <property type="evidence" value="ECO:0007669"/>
    <property type="project" value="InterPro"/>
</dbReference>
<dbReference type="InterPro" id="IPR036864">
    <property type="entry name" value="Zn2-C6_fun-type_DNA-bd_sf"/>
</dbReference>
<comment type="subcellular location">
    <subcellularLocation>
        <location evidence="1">Nucleus</location>
    </subcellularLocation>
</comment>
<dbReference type="GO" id="GO:0000976">
    <property type="term" value="F:transcription cis-regulatory region binding"/>
    <property type="evidence" value="ECO:0007669"/>
    <property type="project" value="TreeGrafter"/>
</dbReference>
<keyword evidence="9" id="KW-1185">Reference proteome</keyword>
<dbReference type="PROSITE" id="PS50048">
    <property type="entry name" value="ZN2_CY6_FUNGAL_2"/>
    <property type="match status" value="1"/>
</dbReference>
<sequence>MSKRSGSPLSPDDLQQADSAPFIYDLPSSSHLPSTPSASHAQSSNAYELPIPTSLEGLQAQVIALAQQSNVSGTTSDDVQVGSSKDLELEQFGQPAVDTTLDQQQEQQQVHGTSADVEVTQGANGKKKRKKAANPAGPRTSRACLACRKQKMRCEGADDPPCKRCTNQKLECVFERRTDYLLNPEDQAWQNKITTQLTTLTSTVQRLTSALEAHGIPIPPAPSTNGAHSATPPSVETAMDASVDAGVEQSVNVNVGSYANWATGDEQTGYTGN</sequence>
<evidence type="ECO:0000256" key="3">
    <source>
        <dbReference type="ARBA" id="ARBA00023125"/>
    </source>
</evidence>
<keyword evidence="4" id="KW-0804">Transcription</keyword>
<dbReference type="GO" id="GO:0000981">
    <property type="term" value="F:DNA-binding transcription factor activity, RNA polymerase II-specific"/>
    <property type="evidence" value="ECO:0007669"/>
    <property type="project" value="InterPro"/>
</dbReference>
<feature type="region of interest" description="Disordered" evidence="6">
    <location>
        <begin position="100"/>
        <end position="139"/>
    </location>
</feature>
<dbReference type="Pfam" id="PF00172">
    <property type="entry name" value="Zn_clus"/>
    <property type="match status" value="1"/>
</dbReference>
<dbReference type="CDD" id="cd00067">
    <property type="entry name" value="GAL4"/>
    <property type="match status" value="1"/>
</dbReference>
<dbReference type="InterPro" id="IPR001138">
    <property type="entry name" value="Zn2Cys6_DnaBD"/>
</dbReference>
<dbReference type="Gene3D" id="4.10.240.10">
    <property type="entry name" value="Zn(2)-C6 fungal-type DNA-binding domain"/>
    <property type="match status" value="1"/>
</dbReference>
<dbReference type="Proteomes" id="UP000193467">
    <property type="component" value="Unassembled WGS sequence"/>
</dbReference>
<evidence type="ECO:0000256" key="4">
    <source>
        <dbReference type="ARBA" id="ARBA00023163"/>
    </source>
</evidence>
<name>A0A1Y2G4U3_9BASI</name>
<dbReference type="PANTHER" id="PTHR31845:SF17">
    <property type="entry name" value="ZN(II)2CYS6 TRANSCRIPTION FACTOR (EUROFUNG)"/>
    <property type="match status" value="1"/>
</dbReference>
<evidence type="ECO:0000256" key="5">
    <source>
        <dbReference type="ARBA" id="ARBA00023242"/>
    </source>
</evidence>
<evidence type="ECO:0000256" key="2">
    <source>
        <dbReference type="ARBA" id="ARBA00023015"/>
    </source>
</evidence>
<evidence type="ECO:0000313" key="9">
    <source>
        <dbReference type="Proteomes" id="UP000193467"/>
    </source>
</evidence>
<accession>A0A1Y2G4U3</accession>